<comment type="caution">
    <text evidence="1">The sequence shown here is derived from an EMBL/GenBank/DDBJ whole genome shotgun (WGS) entry which is preliminary data.</text>
</comment>
<dbReference type="PATRIC" id="fig|1107311.5.peg.1556"/>
<dbReference type="RefSeq" id="WP_035630912.1">
    <property type="nucleotide sequence ID" value="NZ_AVCS01000032.1"/>
</dbReference>
<dbReference type="AlphaFoldDB" id="A0A0A2MNI9"/>
<proteinExistence type="predicted"/>
<dbReference type="EMBL" id="JRLZ01000021">
    <property type="protein sequence ID" value="KGO93121.1"/>
    <property type="molecule type" value="Genomic_DNA"/>
</dbReference>
<dbReference type="OrthoDB" id="10007211at2"/>
<reference evidence="2" key="1">
    <citation type="submission" date="2013-09" db="EMBL/GenBank/DDBJ databases">
        <authorList>
            <person name="Zeng Z."/>
            <person name="Chen C."/>
        </authorList>
    </citation>
    <scope>NUCLEOTIDE SEQUENCE [LARGE SCALE GENOMIC DNA]</scope>
    <source>
        <strain evidence="2">DK69</strain>
    </source>
</reference>
<keyword evidence="2" id="KW-1185">Reference proteome</keyword>
<dbReference type="STRING" id="1107311.Q767_15195"/>
<dbReference type="Proteomes" id="UP000030149">
    <property type="component" value="Unassembled WGS sequence"/>
</dbReference>
<dbReference type="PROSITE" id="PS51257">
    <property type="entry name" value="PROKAR_LIPOPROTEIN"/>
    <property type="match status" value="1"/>
</dbReference>
<accession>A0A0A2MNI9</accession>
<evidence type="ECO:0000313" key="1">
    <source>
        <dbReference type="EMBL" id="KGO93121.1"/>
    </source>
</evidence>
<evidence type="ECO:0008006" key="3">
    <source>
        <dbReference type="Google" id="ProtNLM"/>
    </source>
</evidence>
<gene>
    <name evidence="1" type="ORF">Q767_15195</name>
</gene>
<reference evidence="1 2" key="2">
    <citation type="journal article" date="2015" name="Stand. Genomic Sci.">
        <title>High quality draft genomic sequence of Flavobacterium enshiense DK69(T) and comparison among Flavobacterium genomes.</title>
        <authorList>
            <person name="Zeng Z."/>
            <person name="Chen C."/>
            <person name="Du H."/>
            <person name="Wang G."/>
            <person name="Li M."/>
        </authorList>
    </citation>
    <scope>NUCLEOTIDE SEQUENCE [LARGE SCALE GENOMIC DNA]</scope>
    <source>
        <strain evidence="1 2">DK69</strain>
    </source>
</reference>
<evidence type="ECO:0000313" key="2">
    <source>
        <dbReference type="Proteomes" id="UP000030149"/>
    </source>
</evidence>
<name>A0A0A2MNI9_9FLAO</name>
<protein>
    <recommendedName>
        <fullName evidence="3">Lipoprotein</fullName>
    </recommendedName>
</protein>
<sequence length="129" mass="15066">MPYILKHFRFFTYGCLIILASCTSKEDLSGLYVGCFENNIDSLKIDSKGRYERIIYDNDKRMIFSNKSTYQIEHGHITFDEFLLNENDLSSSLKYDSEDLLIASLPYTRTFSGITIISNDDLGYFYFKK</sequence>
<organism evidence="1 2">
    <name type="scientific">Flavobacterium enshiense DK69</name>
    <dbReference type="NCBI Taxonomy" id="1107311"/>
    <lineage>
        <taxon>Bacteria</taxon>
        <taxon>Pseudomonadati</taxon>
        <taxon>Bacteroidota</taxon>
        <taxon>Flavobacteriia</taxon>
        <taxon>Flavobacteriales</taxon>
        <taxon>Flavobacteriaceae</taxon>
        <taxon>Flavobacterium</taxon>
    </lineage>
</organism>